<dbReference type="InterPro" id="IPR008979">
    <property type="entry name" value="Galactose-bd-like_sf"/>
</dbReference>
<dbReference type="EC" id="3.2.1.23" evidence="3"/>
<evidence type="ECO:0000256" key="3">
    <source>
        <dbReference type="ARBA" id="ARBA00012756"/>
    </source>
</evidence>
<evidence type="ECO:0000256" key="2">
    <source>
        <dbReference type="ARBA" id="ARBA00009809"/>
    </source>
</evidence>
<feature type="domain" description="SUEL-type lectin" evidence="8">
    <location>
        <begin position="153"/>
        <end position="239"/>
    </location>
</feature>
<dbReference type="GO" id="GO:0005975">
    <property type="term" value="P:carbohydrate metabolic process"/>
    <property type="evidence" value="ECO:0007669"/>
    <property type="project" value="InterPro"/>
</dbReference>
<keyword evidence="10" id="KW-1185">Reference proteome</keyword>
<dbReference type="EMBL" id="CAXHTB010000014">
    <property type="protein sequence ID" value="CAL0319743.1"/>
    <property type="molecule type" value="Genomic_DNA"/>
</dbReference>
<evidence type="ECO:0000313" key="10">
    <source>
        <dbReference type="Proteomes" id="UP001497480"/>
    </source>
</evidence>
<keyword evidence="6" id="KW-0326">Glycosidase</keyword>
<dbReference type="Proteomes" id="UP001497480">
    <property type="component" value="Unassembled WGS sequence"/>
</dbReference>
<name>A0AAV1XDL8_LUPLU</name>
<evidence type="ECO:0000259" key="8">
    <source>
        <dbReference type="PROSITE" id="PS50228"/>
    </source>
</evidence>
<evidence type="ECO:0000256" key="4">
    <source>
        <dbReference type="ARBA" id="ARBA00022729"/>
    </source>
</evidence>
<dbReference type="FunFam" id="2.60.120.740:FF:000002">
    <property type="entry name" value="Beta-galactosidase"/>
    <property type="match status" value="1"/>
</dbReference>
<feature type="chain" id="PRO_5043438441" description="beta-galactosidase" evidence="7">
    <location>
        <begin position="21"/>
        <end position="239"/>
    </location>
</feature>
<dbReference type="InterPro" id="IPR001944">
    <property type="entry name" value="Glycoside_Hdrlase_35"/>
</dbReference>
<dbReference type="GO" id="GO:0030246">
    <property type="term" value="F:carbohydrate binding"/>
    <property type="evidence" value="ECO:0007669"/>
    <property type="project" value="InterPro"/>
</dbReference>
<evidence type="ECO:0000256" key="6">
    <source>
        <dbReference type="ARBA" id="ARBA00023295"/>
    </source>
</evidence>
<dbReference type="Pfam" id="PF21467">
    <property type="entry name" value="BetaGal_gal-bd"/>
    <property type="match status" value="1"/>
</dbReference>
<proteinExistence type="inferred from homology"/>
<accession>A0AAV1XDL8</accession>
<dbReference type="InterPro" id="IPR048913">
    <property type="entry name" value="BetaGal_gal-bd"/>
</dbReference>
<comment type="caution">
    <text evidence="9">The sequence shown here is derived from an EMBL/GenBank/DDBJ whole genome shotgun (WGS) entry which is preliminary data.</text>
</comment>
<dbReference type="AlphaFoldDB" id="A0AAV1XDL8"/>
<evidence type="ECO:0000256" key="1">
    <source>
        <dbReference type="ARBA" id="ARBA00001412"/>
    </source>
</evidence>
<dbReference type="CDD" id="cd22842">
    <property type="entry name" value="Gal_Rha_Lectin_BGal"/>
    <property type="match status" value="1"/>
</dbReference>
<evidence type="ECO:0000256" key="5">
    <source>
        <dbReference type="ARBA" id="ARBA00022801"/>
    </source>
</evidence>
<dbReference type="PROSITE" id="PS50228">
    <property type="entry name" value="SUEL_LECTIN"/>
    <property type="match status" value="1"/>
</dbReference>
<comment type="catalytic activity">
    <reaction evidence="1">
        <text>Hydrolysis of terminal non-reducing beta-D-galactose residues in beta-D-galactosides.</text>
        <dbReference type="EC" id="3.2.1.23"/>
    </reaction>
</comment>
<gene>
    <name evidence="9" type="ORF">LLUT_LOCUS20803</name>
</gene>
<keyword evidence="4 7" id="KW-0732">Signal</keyword>
<comment type="similarity">
    <text evidence="2">Belongs to the glycosyl hydrolase 35 family.</text>
</comment>
<dbReference type="Pfam" id="PF02140">
    <property type="entry name" value="SUEL_Lectin"/>
    <property type="match status" value="1"/>
</dbReference>
<dbReference type="Gene3D" id="2.60.120.260">
    <property type="entry name" value="Galactose-binding domain-like"/>
    <property type="match status" value="1"/>
</dbReference>
<reference evidence="9 10" key="1">
    <citation type="submission" date="2024-03" db="EMBL/GenBank/DDBJ databases">
        <authorList>
            <person name="Martinez-Hernandez J."/>
        </authorList>
    </citation>
    <scope>NUCLEOTIDE SEQUENCE [LARGE SCALE GENOMIC DNA]</scope>
</reference>
<protein>
    <recommendedName>
        <fullName evidence="3">beta-galactosidase</fullName>
        <ecNumber evidence="3">3.2.1.23</ecNumber>
    </recommendedName>
</protein>
<dbReference type="InterPro" id="IPR043159">
    <property type="entry name" value="Lectin_gal-bd_sf"/>
</dbReference>
<feature type="signal peptide" evidence="7">
    <location>
        <begin position="1"/>
        <end position="20"/>
    </location>
</feature>
<organism evidence="9 10">
    <name type="scientific">Lupinus luteus</name>
    <name type="common">European yellow lupine</name>
    <dbReference type="NCBI Taxonomy" id="3873"/>
    <lineage>
        <taxon>Eukaryota</taxon>
        <taxon>Viridiplantae</taxon>
        <taxon>Streptophyta</taxon>
        <taxon>Embryophyta</taxon>
        <taxon>Tracheophyta</taxon>
        <taxon>Spermatophyta</taxon>
        <taxon>Magnoliopsida</taxon>
        <taxon>eudicotyledons</taxon>
        <taxon>Gunneridae</taxon>
        <taxon>Pentapetalae</taxon>
        <taxon>rosids</taxon>
        <taxon>fabids</taxon>
        <taxon>Fabales</taxon>
        <taxon>Fabaceae</taxon>
        <taxon>Papilionoideae</taxon>
        <taxon>50 kb inversion clade</taxon>
        <taxon>genistoids sensu lato</taxon>
        <taxon>core genistoids</taxon>
        <taxon>Genisteae</taxon>
        <taxon>Lupinus</taxon>
    </lineage>
</organism>
<sequence length="239" mass="26749">MKLLLVFLISSVSLFHRSECKENTYKRAAINVAIVDAPLGDELVGLDMSHMGKGLAWLNGEEIGRYWPRISEFKKEDCVQECDYRGKFDHDKCDIGCGEPTRKWYHVPQSWFKLSGNILIFFEEKGGDPTKIRFVRRKVSGACALVRHKVENNKNTPLSHIMCPDDTIISAIKFASFGNPSGTCGSYLKGDCHDPNSNVVVEKACLNKKECAIDLTEGNFKTNLCPGLSRKLAVEAVCR</sequence>
<evidence type="ECO:0000256" key="7">
    <source>
        <dbReference type="SAM" id="SignalP"/>
    </source>
</evidence>
<keyword evidence="5" id="KW-0378">Hydrolase</keyword>
<dbReference type="InterPro" id="IPR000922">
    <property type="entry name" value="Lectin_gal-bd_dom"/>
</dbReference>
<dbReference type="GO" id="GO:0004565">
    <property type="term" value="F:beta-galactosidase activity"/>
    <property type="evidence" value="ECO:0007669"/>
    <property type="project" value="UniProtKB-EC"/>
</dbReference>
<dbReference type="Gene3D" id="2.60.120.740">
    <property type="match status" value="1"/>
</dbReference>
<dbReference type="PANTHER" id="PTHR23421">
    <property type="entry name" value="BETA-GALACTOSIDASE RELATED"/>
    <property type="match status" value="1"/>
</dbReference>
<evidence type="ECO:0000313" key="9">
    <source>
        <dbReference type="EMBL" id="CAL0319743.1"/>
    </source>
</evidence>
<dbReference type="SUPFAM" id="SSF49785">
    <property type="entry name" value="Galactose-binding domain-like"/>
    <property type="match status" value="1"/>
</dbReference>